<sequence length="689" mass="76337">MVSLLAFSGCKKIPLEEAVQHERGSTVVLKSPENQSQSFSTMPSFVWDEASDAERYEIEIALDSDFKELIDRDEIVIAHYVADAELPRGKLFWRVRTIYENGLFGAFSEGSFTINEIVNIYEIPDGANTSQIELAIAEAAKGTPSIVRFAPDGKYRVAPSNYDLIRLSHVENMIIDGQGAELVFIEPATGLSSLIDCRNILIKDLTVRFDPLPYSIGIVQSVNMETGKFSMVMESSDIPTFDDAIMMKHWTWGVLLDSTIPGKLQDDSPLVVSTRERQVEVSENQAGLAVYTLQLKSPHVAKYFRLGSKYIVFARSKGRGLVRVEGGSDIAFLNIINFGASAGHYTSFESSGLKVLHCKSLIPDGEWFGGNADGLHVRSNDLGPWVEGCKFEGLGDDAVAIYSKGIFLLQQDSPTELRLDTKLFNLKPGHSIRIYNPRDGVVVVDQVTIATIVPQEPGDGGLNQAHFLVTLDQPLKQRLFTGESDPLLNDQIFNRSLVNRNFAVRNNFFKRIRRFGTVVRALSGVIENNVYTEISNIPIVLRNEPDLWRNGLNSEGIHILNNTISDSGFVNGSEGKGQINVVMYKMGHTLANGRDHADIIVSGNTIHNWQEYGISIQNARGVQVTDNLLSSDADGFDNSRKHFGIYINNSEGVLVSGNRFDDSRPLDAEIEVGDNTENVIIETELFLTH</sequence>
<evidence type="ECO:0000313" key="2">
    <source>
        <dbReference type="Proteomes" id="UP000642829"/>
    </source>
</evidence>
<dbReference type="Gene3D" id="2.60.40.10">
    <property type="entry name" value="Immunoglobulins"/>
    <property type="match status" value="1"/>
</dbReference>
<comment type="caution">
    <text evidence="1">The sequence shown here is derived from an EMBL/GenBank/DDBJ whole genome shotgun (WGS) entry which is preliminary data.</text>
</comment>
<gene>
    <name evidence="1" type="ORF">GCM10007047_20420</name>
</gene>
<evidence type="ECO:0008006" key="3">
    <source>
        <dbReference type="Google" id="ProtNLM"/>
    </source>
</evidence>
<keyword evidence="2" id="KW-1185">Reference proteome</keyword>
<dbReference type="InterPro" id="IPR012334">
    <property type="entry name" value="Pectin_lyas_fold"/>
</dbReference>
<dbReference type="AlphaFoldDB" id="A0A8J3DCL0"/>
<dbReference type="InterPro" id="IPR013783">
    <property type="entry name" value="Ig-like_fold"/>
</dbReference>
<dbReference type="EMBL" id="BMXG01000011">
    <property type="protein sequence ID" value="GHC03699.1"/>
    <property type="molecule type" value="Genomic_DNA"/>
</dbReference>
<dbReference type="InterPro" id="IPR006626">
    <property type="entry name" value="PbH1"/>
</dbReference>
<proteinExistence type="predicted"/>
<organism evidence="1 2">
    <name type="scientific">Cerasicoccus arenae</name>
    <dbReference type="NCBI Taxonomy" id="424488"/>
    <lineage>
        <taxon>Bacteria</taxon>
        <taxon>Pseudomonadati</taxon>
        <taxon>Verrucomicrobiota</taxon>
        <taxon>Opitutia</taxon>
        <taxon>Puniceicoccales</taxon>
        <taxon>Cerasicoccaceae</taxon>
        <taxon>Cerasicoccus</taxon>
    </lineage>
</organism>
<reference evidence="1" key="2">
    <citation type="submission" date="2020-09" db="EMBL/GenBank/DDBJ databases">
        <authorList>
            <person name="Sun Q."/>
            <person name="Kim S."/>
        </authorList>
    </citation>
    <scope>NUCLEOTIDE SEQUENCE</scope>
    <source>
        <strain evidence="1">KCTC 12870</strain>
    </source>
</reference>
<dbReference type="Gene3D" id="2.160.20.10">
    <property type="entry name" value="Single-stranded right-handed beta-helix, Pectin lyase-like"/>
    <property type="match status" value="1"/>
</dbReference>
<evidence type="ECO:0000313" key="1">
    <source>
        <dbReference type="EMBL" id="GHC03699.1"/>
    </source>
</evidence>
<dbReference type="SMART" id="SM00710">
    <property type="entry name" value="PbH1"/>
    <property type="match status" value="6"/>
</dbReference>
<protein>
    <recommendedName>
        <fullName evidence="3">Right handed beta helix domain-containing protein</fullName>
    </recommendedName>
</protein>
<dbReference type="InterPro" id="IPR011050">
    <property type="entry name" value="Pectin_lyase_fold/virulence"/>
</dbReference>
<dbReference type="SUPFAM" id="SSF51126">
    <property type="entry name" value="Pectin lyase-like"/>
    <property type="match status" value="2"/>
</dbReference>
<dbReference type="Proteomes" id="UP000642829">
    <property type="component" value="Unassembled WGS sequence"/>
</dbReference>
<reference evidence="1" key="1">
    <citation type="journal article" date="2014" name="Int. J. Syst. Evol. Microbiol.">
        <title>Complete genome sequence of Corynebacterium casei LMG S-19264T (=DSM 44701T), isolated from a smear-ripened cheese.</title>
        <authorList>
            <consortium name="US DOE Joint Genome Institute (JGI-PGF)"/>
            <person name="Walter F."/>
            <person name="Albersmeier A."/>
            <person name="Kalinowski J."/>
            <person name="Ruckert C."/>
        </authorList>
    </citation>
    <scope>NUCLEOTIDE SEQUENCE</scope>
    <source>
        <strain evidence="1">KCTC 12870</strain>
    </source>
</reference>
<accession>A0A8J3DCL0</accession>
<name>A0A8J3DCL0_9BACT</name>